<evidence type="ECO:0008006" key="9">
    <source>
        <dbReference type="Google" id="ProtNLM"/>
    </source>
</evidence>
<feature type="coiled-coil region" evidence="5">
    <location>
        <begin position="211"/>
        <end position="238"/>
    </location>
</feature>
<evidence type="ECO:0000256" key="4">
    <source>
        <dbReference type="RuleBase" id="RU366054"/>
    </source>
</evidence>
<evidence type="ECO:0000256" key="3">
    <source>
        <dbReference type="ARBA" id="ARBA00023136"/>
    </source>
</evidence>
<dbReference type="InterPro" id="IPR027705">
    <property type="entry name" value="Flotillin_fam"/>
</dbReference>
<dbReference type="Gene3D" id="3.30.479.30">
    <property type="entry name" value="Band 7 domain"/>
    <property type="match status" value="1"/>
</dbReference>
<dbReference type="CDD" id="cd03399">
    <property type="entry name" value="SPFH_flotillin"/>
    <property type="match status" value="1"/>
</dbReference>
<dbReference type="InterPro" id="IPR036013">
    <property type="entry name" value="Band_7/SPFH_dom_sf"/>
</dbReference>
<sequence length="459" mass="50138">MGNIHVVGPNKALLISGSRNREPRVVVGGRAFVPWLTQRCDFLSLELRTIIVESKNSATVQGVMISVTGVCQVKISGFKEVDDRNGSKTLEKDIHAILLAGQHFIGQTDQDIEHAVASTLEGHQRSILGTLTVEELSQDRASFSSKVRELANEDLRSMGMEIVSYTIASLTDDEGYLTSLGVTQTAQVKKLALLGECTNKNEAKQHKAEQELRAQIKINQAQKEIEQSSRDVQVTQAKLREEINVANARADAAKLFEEAKLKQAIVEEEIKQQVVKASIEVDVETEKVRRRRMELEATVQAQAEADLFKKLKEAEGLRQYAEAEAHRIRIVGEAEAEALRNREMVEVDMLRLKAESYKQFGQAALAVQMIEAMPEVAKAIAAPLSKTDKIVFMGSGTDGSGPSAMISEVTKSAEMVNETLQSMTGVSLGDMLKGDASLPGLSQVTTPLTLSALASLPTK</sequence>
<evidence type="ECO:0000256" key="1">
    <source>
        <dbReference type="ARBA" id="ARBA00004370"/>
    </source>
</evidence>
<dbReference type="GO" id="GO:0072659">
    <property type="term" value="P:protein localization to plasma membrane"/>
    <property type="evidence" value="ECO:0007669"/>
    <property type="project" value="TreeGrafter"/>
</dbReference>
<protein>
    <recommendedName>
        <fullName evidence="9">Band 7 domain-containing protein</fullName>
    </recommendedName>
</protein>
<accession>A0A7S3P8W7</accession>
<dbReference type="InterPro" id="IPR001107">
    <property type="entry name" value="Band_7"/>
</dbReference>
<keyword evidence="5" id="KW-0175">Coiled coil</keyword>
<evidence type="ECO:0000259" key="6">
    <source>
        <dbReference type="Pfam" id="PF01145"/>
    </source>
</evidence>
<comment type="subcellular location">
    <subcellularLocation>
        <location evidence="1">Membrane</location>
    </subcellularLocation>
</comment>
<dbReference type="Pfam" id="PF15975">
    <property type="entry name" value="Flot"/>
    <property type="match status" value="1"/>
</dbReference>
<dbReference type="GO" id="GO:0005886">
    <property type="term" value="C:plasma membrane"/>
    <property type="evidence" value="ECO:0007669"/>
    <property type="project" value="TreeGrafter"/>
</dbReference>
<evidence type="ECO:0000259" key="7">
    <source>
        <dbReference type="Pfam" id="PF15975"/>
    </source>
</evidence>
<evidence type="ECO:0000256" key="2">
    <source>
        <dbReference type="ARBA" id="ARBA00007161"/>
    </source>
</evidence>
<name>A0A7S3P8W7_9STRA</name>
<keyword evidence="3" id="KW-0472">Membrane</keyword>
<dbReference type="PANTHER" id="PTHR13806">
    <property type="entry name" value="FLOTILLIN-RELATED"/>
    <property type="match status" value="1"/>
</dbReference>
<feature type="domain" description="Band 7" evidence="6">
    <location>
        <begin position="6"/>
        <end position="211"/>
    </location>
</feature>
<dbReference type="Pfam" id="PF01145">
    <property type="entry name" value="Band_7"/>
    <property type="match status" value="1"/>
</dbReference>
<dbReference type="AlphaFoldDB" id="A0A7S3P8W7"/>
<dbReference type="EMBL" id="HBIM01016314">
    <property type="protein sequence ID" value="CAE0415704.1"/>
    <property type="molecule type" value="Transcribed_RNA"/>
</dbReference>
<dbReference type="InterPro" id="IPR031905">
    <property type="entry name" value="Flotillin_C"/>
</dbReference>
<dbReference type="SUPFAM" id="SSF117892">
    <property type="entry name" value="Band 7/SPFH domain"/>
    <property type="match status" value="1"/>
</dbReference>
<feature type="domain" description="Flotillin C-terminal" evidence="7">
    <location>
        <begin position="322"/>
        <end position="427"/>
    </location>
</feature>
<evidence type="ECO:0000256" key="5">
    <source>
        <dbReference type="SAM" id="Coils"/>
    </source>
</evidence>
<dbReference type="GO" id="GO:0002020">
    <property type="term" value="F:protease binding"/>
    <property type="evidence" value="ECO:0007669"/>
    <property type="project" value="TreeGrafter"/>
</dbReference>
<dbReference type="PANTHER" id="PTHR13806:SF46">
    <property type="entry name" value="FLOTILLIN-1-RELATED"/>
    <property type="match status" value="1"/>
</dbReference>
<organism evidence="8">
    <name type="scientific">Amphora coffeiformis</name>
    <dbReference type="NCBI Taxonomy" id="265554"/>
    <lineage>
        <taxon>Eukaryota</taxon>
        <taxon>Sar</taxon>
        <taxon>Stramenopiles</taxon>
        <taxon>Ochrophyta</taxon>
        <taxon>Bacillariophyta</taxon>
        <taxon>Bacillariophyceae</taxon>
        <taxon>Bacillariophycidae</taxon>
        <taxon>Thalassiophysales</taxon>
        <taxon>Catenulaceae</taxon>
        <taxon>Amphora</taxon>
    </lineage>
</organism>
<gene>
    <name evidence="8" type="ORF">ACOF00016_LOCUS12773</name>
</gene>
<comment type="similarity">
    <text evidence="2 4">Belongs to the band 7/mec-2 family. Flotillin subfamily.</text>
</comment>
<evidence type="ECO:0000313" key="8">
    <source>
        <dbReference type="EMBL" id="CAE0415704.1"/>
    </source>
</evidence>
<proteinExistence type="inferred from homology"/>
<reference evidence="8" key="1">
    <citation type="submission" date="2021-01" db="EMBL/GenBank/DDBJ databases">
        <authorList>
            <person name="Corre E."/>
            <person name="Pelletier E."/>
            <person name="Niang G."/>
            <person name="Scheremetjew M."/>
            <person name="Finn R."/>
            <person name="Kale V."/>
            <person name="Holt S."/>
            <person name="Cochrane G."/>
            <person name="Meng A."/>
            <person name="Brown T."/>
            <person name="Cohen L."/>
        </authorList>
    </citation>
    <scope>NUCLEOTIDE SEQUENCE</scope>
    <source>
        <strain evidence="8">CCMP127</strain>
    </source>
</reference>